<keyword evidence="8 13" id="KW-1133">Transmembrane helix</keyword>
<sequence length="1038" mass="116111">MTRVEAITAEAPTMLKDVRRKSTETHVDRHRGPSLAEMRRCSTSITDLITSSSARDGSIARRARRRRFDASKVEKPPPPNTWRRRVRKLMKYPHATFVGRVRHYGILAAIVLNFVPMMMETMDGPANGGSDPKYPQLPSAATLFYMDVFFTGVSALEFMLRWIVAKRQRKFWTQMVTWIDVLGLLPLVGVLVMKHALRWSPAKTASVEQYLKLLRHFRIVRVTYMLRNISGIRVLHSTFRECMHPLQITLFFLVTIVMTLATLLYYAQPCYDGANCTFTDIINTGYFVMVTVATVGYGDQVPDLANPFGAFVVVVAMIFGALYLAMPLAIVGIKYEVTWRRFENVSRTTRSTLELQAELKAVTIQALHANANHVNVLLYDALDAVARLWELVDKYIHTPDNDFFIRNDELNQAFLDLHATGDEVIERFRTLLRHFAPFLLSDLDSPATAHRLPASTSSLLKRGLTLSSIAGGLLNKAKRATLHRRDTPINVLDPNLTFRQRLRAHLHATNHGSWAHRFYLTSVLLSVAVFYAESVPELQAFGPTSHLCHMLMESYCTSNPSPATDPGCYVWHNTTALAVPLTKAQFYCDNDAKTERCFGVGFNHGGNASTGSCAAKFAYPAHVCSLRECERGHEPLVDLTHHWIYIEVYLGITFTVELMLRCYVSSRRRHFFRSVSTWIDIMAILPFYAQTLAGLAAGRTPIYVSSPAFPTFVTVLPVMKTIRIVKLGWYFQGSSVLAQTALLAYQRLTTPLFFLFFACGTAGAVFFEIEPGTACYAGVPCMYLNKDLMTAKIAALFPYGKRIQIQLDNLVTLKDMWRTTWMTVATITGVGFGDFSPRTPTGRVLDILTMVFGSCYTAMPLSLIGGLFYTCYEHYLKQQDTSLDGAAKPCVGPTRPGDPRPTMTPRLPPAACKLVTSIRTVERVVDGMMSNLYKLNCMRPKPVVLDIPLEASMSPSMDTSSAMGMPSLGPSRTTLMMRIAPAEFGSPAPVVDKIHESEALRRLIQDAAAMMTTFGLQLPQLVEIVVAMTGTVDENRRS</sequence>
<feature type="transmembrane region" description="Helical" evidence="13">
    <location>
        <begin position="246"/>
        <end position="266"/>
    </location>
</feature>
<evidence type="ECO:0000256" key="4">
    <source>
        <dbReference type="ARBA" id="ARBA00022692"/>
    </source>
</evidence>
<feature type="transmembrane region" description="Helical" evidence="13">
    <location>
        <begin position="671"/>
        <end position="689"/>
    </location>
</feature>
<evidence type="ECO:0000256" key="9">
    <source>
        <dbReference type="ARBA" id="ARBA00023065"/>
    </source>
</evidence>
<proteinExistence type="predicted"/>
<dbReference type="STRING" id="157072.A0A024UTT6"/>
<keyword evidence="4 13" id="KW-0812">Transmembrane</keyword>
<reference evidence="15" key="1">
    <citation type="submission" date="2013-12" db="EMBL/GenBank/DDBJ databases">
        <title>The Genome Sequence of Aphanomyces invadans NJM9701.</title>
        <authorList>
            <consortium name="The Broad Institute Genomics Platform"/>
            <person name="Russ C."/>
            <person name="Tyler B."/>
            <person name="van West P."/>
            <person name="Dieguez-Uribeondo J."/>
            <person name="Young S.K."/>
            <person name="Zeng Q."/>
            <person name="Gargeya S."/>
            <person name="Fitzgerald M."/>
            <person name="Abouelleil A."/>
            <person name="Alvarado L."/>
            <person name="Chapman S.B."/>
            <person name="Gainer-Dewar J."/>
            <person name="Goldberg J."/>
            <person name="Griggs A."/>
            <person name="Gujja S."/>
            <person name="Hansen M."/>
            <person name="Howarth C."/>
            <person name="Imamovic A."/>
            <person name="Ireland A."/>
            <person name="Larimer J."/>
            <person name="McCowan C."/>
            <person name="Murphy C."/>
            <person name="Pearson M."/>
            <person name="Poon T.W."/>
            <person name="Priest M."/>
            <person name="Roberts A."/>
            <person name="Saif S."/>
            <person name="Shea T."/>
            <person name="Sykes S."/>
            <person name="Wortman J."/>
            <person name="Nusbaum C."/>
            <person name="Birren B."/>
        </authorList>
    </citation>
    <scope>NUCLEOTIDE SEQUENCE [LARGE SCALE GENOMIC DNA]</scope>
    <source>
        <strain evidence="15">NJM9701</strain>
    </source>
</reference>
<dbReference type="GO" id="GO:0001508">
    <property type="term" value="P:action potential"/>
    <property type="evidence" value="ECO:0007669"/>
    <property type="project" value="TreeGrafter"/>
</dbReference>
<dbReference type="EMBL" id="KI913952">
    <property type="protein sequence ID" value="ETW09901.1"/>
    <property type="molecule type" value="Genomic_DNA"/>
</dbReference>
<dbReference type="SUPFAM" id="SSF81324">
    <property type="entry name" value="Voltage-gated potassium channels"/>
    <property type="match status" value="2"/>
</dbReference>
<feature type="transmembrane region" description="Helical" evidence="13">
    <location>
        <begin position="643"/>
        <end position="664"/>
    </location>
</feature>
<dbReference type="InterPro" id="IPR005821">
    <property type="entry name" value="Ion_trans_dom"/>
</dbReference>
<organism evidence="15">
    <name type="scientific">Aphanomyces invadans</name>
    <dbReference type="NCBI Taxonomy" id="157072"/>
    <lineage>
        <taxon>Eukaryota</taxon>
        <taxon>Sar</taxon>
        <taxon>Stramenopiles</taxon>
        <taxon>Oomycota</taxon>
        <taxon>Saprolegniomycetes</taxon>
        <taxon>Saprolegniales</taxon>
        <taxon>Verrucalvaceae</taxon>
        <taxon>Aphanomyces</taxon>
    </lineage>
</organism>
<feature type="domain" description="Ion transport" evidence="14">
    <location>
        <begin position="640"/>
        <end position="874"/>
    </location>
</feature>
<keyword evidence="6" id="KW-0851">Voltage-gated channel</keyword>
<dbReference type="AlphaFoldDB" id="A0A024UTT6"/>
<dbReference type="GeneID" id="20077390"/>
<feature type="transmembrane region" description="Helical" evidence="13">
    <location>
        <begin position="175"/>
        <end position="193"/>
    </location>
</feature>
<keyword evidence="2" id="KW-0813">Transport</keyword>
<keyword evidence="5" id="KW-0631">Potassium channel</keyword>
<keyword evidence="11" id="KW-0407">Ion channel</keyword>
<evidence type="ECO:0000256" key="3">
    <source>
        <dbReference type="ARBA" id="ARBA00022538"/>
    </source>
</evidence>
<evidence type="ECO:0000256" key="5">
    <source>
        <dbReference type="ARBA" id="ARBA00022826"/>
    </source>
</evidence>
<evidence type="ECO:0000256" key="13">
    <source>
        <dbReference type="SAM" id="Phobius"/>
    </source>
</evidence>
<dbReference type="PANTHER" id="PTHR11537:SF254">
    <property type="entry name" value="POTASSIUM VOLTAGE-GATED CHANNEL PROTEIN SHAB"/>
    <property type="match status" value="1"/>
</dbReference>
<evidence type="ECO:0000313" key="15">
    <source>
        <dbReference type="EMBL" id="ETW09901.1"/>
    </source>
</evidence>
<feature type="transmembrane region" description="Helical" evidence="13">
    <location>
        <begin position="139"/>
        <end position="163"/>
    </location>
</feature>
<evidence type="ECO:0000256" key="7">
    <source>
        <dbReference type="ARBA" id="ARBA00022958"/>
    </source>
</evidence>
<feature type="domain" description="Ion transport" evidence="14">
    <location>
        <begin position="104"/>
        <end position="334"/>
    </location>
</feature>
<dbReference type="PANTHER" id="PTHR11537">
    <property type="entry name" value="VOLTAGE-GATED POTASSIUM CHANNEL"/>
    <property type="match status" value="1"/>
</dbReference>
<accession>A0A024UTT6</accession>
<gene>
    <name evidence="15" type="ORF">H310_00340</name>
</gene>
<keyword evidence="7" id="KW-0630">Potassium</keyword>
<protein>
    <recommendedName>
        <fullName evidence="14">Ion transport domain-containing protein</fullName>
    </recommendedName>
</protein>
<evidence type="ECO:0000256" key="6">
    <source>
        <dbReference type="ARBA" id="ARBA00022882"/>
    </source>
</evidence>
<dbReference type="VEuPathDB" id="FungiDB:H310_00340"/>
<name>A0A024UTT6_9STRA</name>
<evidence type="ECO:0000259" key="14">
    <source>
        <dbReference type="Pfam" id="PF00520"/>
    </source>
</evidence>
<dbReference type="RefSeq" id="XP_008861312.1">
    <property type="nucleotide sequence ID" value="XM_008863090.1"/>
</dbReference>
<dbReference type="eggNOG" id="KOG3713">
    <property type="taxonomic scope" value="Eukaryota"/>
</dbReference>
<evidence type="ECO:0000256" key="8">
    <source>
        <dbReference type="ARBA" id="ARBA00022989"/>
    </source>
</evidence>
<evidence type="ECO:0000256" key="2">
    <source>
        <dbReference type="ARBA" id="ARBA00022448"/>
    </source>
</evidence>
<dbReference type="eggNOG" id="KOG4390">
    <property type="taxonomic scope" value="Eukaryota"/>
</dbReference>
<feature type="transmembrane region" description="Helical" evidence="13">
    <location>
        <begin position="278"/>
        <end position="298"/>
    </location>
</feature>
<dbReference type="Pfam" id="PF00520">
    <property type="entry name" value="Ion_trans"/>
    <property type="match status" value="2"/>
</dbReference>
<evidence type="ECO:0000256" key="10">
    <source>
        <dbReference type="ARBA" id="ARBA00023136"/>
    </source>
</evidence>
<feature type="transmembrane region" description="Helical" evidence="13">
    <location>
        <begin position="847"/>
        <end position="869"/>
    </location>
</feature>
<dbReference type="Gene3D" id="1.10.287.70">
    <property type="match status" value="2"/>
</dbReference>
<feature type="transmembrane region" description="Helical" evidence="13">
    <location>
        <begin position="101"/>
        <end position="119"/>
    </location>
</feature>
<dbReference type="PRINTS" id="PR00169">
    <property type="entry name" value="KCHANNEL"/>
</dbReference>
<keyword evidence="3" id="KW-0633">Potassium transport</keyword>
<dbReference type="OrthoDB" id="69996at2759"/>
<keyword evidence="10 13" id="KW-0472">Membrane</keyword>
<keyword evidence="9" id="KW-0406">Ion transport</keyword>
<dbReference type="Gene3D" id="1.20.120.350">
    <property type="entry name" value="Voltage-gated potassium channels. Chain C"/>
    <property type="match status" value="2"/>
</dbReference>
<feature type="region of interest" description="Disordered" evidence="12">
    <location>
        <begin position="52"/>
        <end position="81"/>
    </location>
</feature>
<evidence type="ECO:0000256" key="11">
    <source>
        <dbReference type="ARBA" id="ARBA00023303"/>
    </source>
</evidence>
<feature type="transmembrane region" description="Helical" evidence="13">
    <location>
        <begin position="752"/>
        <end position="769"/>
    </location>
</feature>
<dbReference type="GO" id="GO:0008076">
    <property type="term" value="C:voltage-gated potassium channel complex"/>
    <property type="evidence" value="ECO:0007669"/>
    <property type="project" value="InterPro"/>
</dbReference>
<feature type="transmembrane region" description="Helical" evidence="13">
    <location>
        <begin position="514"/>
        <end position="532"/>
    </location>
</feature>
<dbReference type="InterPro" id="IPR028325">
    <property type="entry name" value="VG_K_chnl"/>
</dbReference>
<feature type="transmembrane region" description="Helical" evidence="13">
    <location>
        <begin position="310"/>
        <end position="333"/>
    </location>
</feature>
<dbReference type="GO" id="GO:0005249">
    <property type="term" value="F:voltage-gated potassium channel activity"/>
    <property type="evidence" value="ECO:0007669"/>
    <property type="project" value="InterPro"/>
</dbReference>
<comment type="subcellular location">
    <subcellularLocation>
        <location evidence="1">Membrane</location>
        <topology evidence="1">Multi-pass membrane protein</topology>
    </subcellularLocation>
</comment>
<dbReference type="InterPro" id="IPR027359">
    <property type="entry name" value="Volt_channel_dom_sf"/>
</dbReference>
<evidence type="ECO:0000256" key="12">
    <source>
        <dbReference type="SAM" id="MobiDB-lite"/>
    </source>
</evidence>
<evidence type="ECO:0000256" key="1">
    <source>
        <dbReference type="ARBA" id="ARBA00004141"/>
    </source>
</evidence>